<keyword evidence="2 6" id="KW-0812">Transmembrane</keyword>
<organism evidence="8">
    <name type="scientific">Aureococcus anophagefferens</name>
    <name type="common">Harmful bloom alga</name>
    <dbReference type="NCBI Taxonomy" id="44056"/>
    <lineage>
        <taxon>Eukaryota</taxon>
        <taxon>Sar</taxon>
        <taxon>Stramenopiles</taxon>
        <taxon>Ochrophyta</taxon>
        <taxon>Pelagophyceae</taxon>
        <taxon>Pelagomonadales</taxon>
        <taxon>Pelagomonadaceae</taxon>
        <taxon>Aureococcus</taxon>
    </lineage>
</organism>
<evidence type="ECO:0000256" key="3">
    <source>
        <dbReference type="ARBA" id="ARBA00022989"/>
    </source>
</evidence>
<name>F0YBJ6_AURAN</name>
<dbReference type="SMART" id="SM01417">
    <property type="entry name" value="Solute_trans_a"/>
    <property type="match status" value="1"/>
</dbReference>
<feature type="transmembrane region" description="Helical" evidence="6">
    <location>
        <begin position="406"/>
        <end position="425"/>
    </location>
</feature>
<feature type="compositionally biased region" description="Polar residues" evidence="5">
    <location>
        <begin position="1"/>
        <end position="15"/>
    </location>
</feature>
<evidence type="ECO:0000313" key="7">
    <source>
        <dbReference type="EMBL" id="EGB07687.1"/>
    </source>
</evidence>
<feature type="compositionally biased region" description="Pro residues" evidence="5">
    <location>
        <begin position="676"/>
        <end position="685"/>
    </location>
</feature>
<gene>
    <name evidence="7" type="ORF">AURANDRAFT_53916</name>
</gene>
<dbReference type="eggNOG" id="KOG2641">
    <property type="taxonomic scope" value="Eukaryota"/>
</dbReference>
<feature type="transmembrane region" description="Helical" evidence="6">
    <location>
        <begin position="431"/>
        <end position="454"/>
    </location>
</feature>
<feature type="transmembrane region" description="Helical" evidence="6">
    <location>
        <begin position="572"/>
        <end position="591"/>
    </location>
</feature>
<dbReference type="GeneID" id="20222342"/>
<evidence type="ECO:0000256" key="4">
    <source>
        <dbReference type="ARBA" id="ARBA00023136"/>
    </source>
</evidence>
<evidence type="ECO:0000313" key="8">
    <source>
        <dbReference type="Proteomes" id="UP000002729"/>
    </source>
</evidence>
<comment type="subcellular location">
    <subcellularLocation>
        <location evidence="1">Membrane</location>
        <topology evidence="1">Multi-pass membrane protein</topology>
    </subcellularLocation>
</comment>
<dbReference type="KEGG" id="aaf:AURANDRAFT_53916"/>
<sequence length="713" mass="72595">MSSSDSDTNGQNGLLRSSRAPQEKRRSRGACCGAAAAVVAVLLAVAGLGYAGAAAARSSARRVGDLEATVDALAAAVAAGAAADAAAGDARAAAAGRASAAAAAADARAAAAEATLWAAVNATRASAAATAGAFGAYVAERELVVTNEALQREVRGAVAAVDATAAASEAAVAASLNASEGRVRGAVAASLSAHDAAAAAVLDAAERAVGAAEAGLAASANATAARLGAALGAAGADAVGAVAAAGAAAAARVDAAVAAADLSLGASENASAALLAAAAVARAEADGLAAGAAARVNATTNRALAALAAEERAYADSLAAALASIDAAAAALEARIAESYARVDALEGSVTSYEERTDGRFEKQSALLRAWIAGFFALLAVVLTLRHVYAHATKLNRPEAQRKVLAILWMVPIYALCSWFAIVWPGAAGEFLLVSSIYEAYTVHMFFALLVAILGGGGGEERALEELPAAPRAPFAVFGAARVSRQRFLRDCKLGTLQFVVVKPALSVLDYAFSYTALGGGELVDWRKPELWITILLNVSVSVALTALLKFFHATHASPRLEAHRPWPKFLSIKGVVFMTWFQGVLITLALRFKLGPLADAGLAKAFQNFLVCVEMFVAALAHSAIFGADEWQADYVPVRVAASSLGDQLAINDIVKDFKSVMPARLRRQRRWPDPPDGAAPGPPGRAAAADDPLRDRVDSSSDLIMDDVELV</sequence>
<dbReference type="Pfam" id="PF03619">
    <property type="entry name" value="Solute_trans_a"/>
    <property type="match status" value="1"/>
</dbReference>
<evidence type="ECO:0000256" key="2">
    <source>
        <dbReference type="ARBA" id="ARBA00022692"/>
    </source>
</evidence>
<feature type="region of interest" description="Disordered" evidence="5">
    <location>
        <begin position="670"/>
        <end position="699"/>
    </location>
</feature>
<evidence type="ECO:0000256" key="1">
    <source>
        <dbReference type="ARBA" id="ARBA00004141"/>
    </source>
</evidence>
<dbReference type="RefSeq" id="XP_009037679.1">
    <property type="nucleotide sequence ID" value="XM_009039431.1"/>
</dbReference>
<dbReference type="AlphaFoldDB" id="F0YBJ6"/>
<proteinExistence type="predicted"/>
<accession>F0YBJ6</accession>
<feature type="region of interest" description="Disordered" evidence="5">
    <location>
        <begin position="1"/>
        <end position="22"/>
    </location>
</feature>
<feature type="transmembrane region" description="Helical" evidence="6">
    <location>
        <begin position="29"/>
        <end position="53"/>
    </location>
</feature>
<keyword evidence="4 6" id="KW-0472">Membrane</keyword>
<evidence type="ECO:0000256" key="6">
    <source>
        <dbReference type="SAM" id="Phobius"/>
    </source>
</evidence>
<dbReference type="EMBL" id="GL833130">
    <property type="protein sequence ID" value="EGB07687.1"/>
    <property type="molecule type" value="Genomic_DNA"/>
</dbReference>
<reference evidence="7 8" key="1">
    <citation type="journal article" date="2011" name="Proc. Natl. Acad. Sci. U.S.A.">
        <title>Niche of harmful alga Aureococcus anophagefferens revealed through ecogenomics.</title>
        <authorList>
            <person name="Gobler C.J."/>
            <person name="Berry D.L."/>
            <person name="Dyhrman S.T."/>
            <person name="Wilhelm S.W."/>
            <person name="Salamov A."/>
            <person name="Lobanov A.V."/>
            <person name="Zhang Y."/>
            <person name="Collier J.L."/>
            <person name="Wurch L.L."/>
            <person name="Kustka A.B."/>
            <person name="Dill B.D."/>
            <person name="Shah M."/>
            <person name="VerBerkmoes N.C."/>
            <person name="Kuo A."/>
            <person name="Terry A."/>
            <person name="Pangilinan J."/>
            <person name="Lindquist E.A."/>
            <person name="Lucas S."/>
            <person name="Paulsen I.T."/>
            <person name="Hattenrath-Lehmann T.K."/>
            <person name="Talmage S.C."/>
            <person name="Walker E.A."/>
            <person name="Koch F."/>
            <person name="Burson A.M."/>
            <person name="Marcoval M.A."/>
            <person name="Tang Y.Z."/>
            <person name="Lecleir G.R."/>
            <person name="Coyne K.J."/>
            <person name="Berg G.M."/>
            <person name="Bertrand E.M."/>
            <person name="Saito M.A."/>
            <person name="Gladyshev V.N."/>
            <person name="Grigoriev I.V."/>
        </authorList>
    </citation>
    <scope>NUCLEOTIDE SEQUENCE [LARGE SCALE GENOMIC DNA]</scope>
    <source>
        <strain evidence="8">CCMP 1984</strain>
    </source>
</reference>
<evidence type="ECO:0000256" key="5">
    <source>
        <dbReference type="SAM" id="MobiDB-lite"/>
    </source>
</evidence>
<dbReference type="InParanoid" id="F0YBJ6"/>
<dbReference type="GO" id="GO:0016020">
    <property type="term" value="C:membrane"/>
    <property type="evidence" value="ECO:0007669"/>
    <property type="project" value="UniProtKB-SubCell"/>
</dbReference>
<protein>
    <submittedName>
        <fullName evidence="7">Uncharacterized protein</fullName>
    </submittedName>
</protein>
<keyword evidence="3 6" id="KW-1133">Transmembrane helix</keyword>
<keyword evidence="8" id="KW-1185">Reference proteome</keyword>
<dbReference type="InterPro" id="IPR005178">
    <property type="entry name" value="Ostalpha/TMEM184C"/>
</dbReference>
<feature type="transmembrane region" description="Helical" evidence="6">
    <location>
        <begin position="366"/>
        <end position="385"/>
    </location>
</feature>
<feature type="transmembrane region" description="Helical" evidence="6">
    <location>
        <begin position="531"/>
        <end position="552"/>
    </location>
</feature>
<dbReference type="Proteomes" id="UP000002729">
    <property type="component" value="Unassembled WGS sequence"/>
</dbReference>
<dbReference type="PANTHER" id="PTHR23423">
    <property type="entry name" value="ORGANIC SOLUTE TRANSPORTER-RELATED"/>
    <property type="match status" value="1"/>
</dbReference>
<dbReference type="OrthoDB" id="5348404at2759"/>